<comment type="caution">
    <text evidence="2">The sequence shown here is derived from an EMBL/GenBank/DDBJ whole genome shotgun (WGS) entry which is preliminary data.</text>
</comment>
<feature type="non-terminal residue" evidence="2">
    <location>
        <position position="62"/>
    </location>
</feature>
<feature type="region of interest" description="Disordered" evidence="1">
    <location>
        <begin position="17"/>
        <end position="40"/>
    </location>
</feature>
<dbReference type="Proteomes" id="UP000789901">
    <property type="component" value="Unassembled WGS sequence"/>
</dbReference>
<reference evidence="2 3" key="1">
    <citation type="submission" date="2021-06" db="EMBL/GenBank/DDBJ databases">
        <authorList>
            <person name="Kallberg Y."/>
            <person name="Tangrot J."/>
            <person name="Rosling A."/>
        </authorList>
    </citation>
    <scope>NUCLEOTIDE SEQUENCE [LARGE SCALE GENOMIC DNA]</scope>
    <source>
        <strain evidence="2 3">120-4 pot B 10/14</strain>
    </source>
</reference>
<protein>
    <submittedName>
        <fullName evidence="2">14073_t:CDS:1</fullName>
    </submittedName>
</protein>
<organism evidence="2 3">
    <name type="scientific">Gigaspora margarita</name>
    <dbReference type="NCBI Taxonomy" id="4874"/>
    <lineage>
        <taxon>Eukaryota</taxon>
        <taxon>Fungi</taxon>
        <taxon>Fungi incertae sedis</taxon>
        <taxon>Mucoromycota</taxon>
        <taxon>Glomeromycotina</taxon>
        <taxon>Glomeromycetes</taxon>
        <taxon>Diversisporales</taxon>
        <taxon>Gigasporaceae</taxon>
        <taxon>Gigaspora</taxon>
    </lineage>
</organism>
<evidence type="ECO:0000313" key="2">
    <source>
        <dbReference type="EMBL" id="CAG8856888.1"/>
    </source>
</evidence>
<dbReference type="EMBL" id="CAJVQB010165059">
    <property type="protein sequence ID" value="CAG8856888.1"/>
    <property type="molecule type" value="Genomic_DNA"/>
</dbReference>
<feature type="non-terminal residue" evidence="2">
    <location>
        <position position="1"/>
    </location>
</feature>
<evidence type="ECO:0000313" key="3">
    <source>
        <dbReference type="Proteomes" id="UP000789901"/>
    </source>
</evidence>
<name>A0ABN7XRC7_GIGMA</name>
<proteinExistence type="predicted"/>
<sequence length="62" mass="6897">VGCLPLSMWEESLEYENCSGADETLESKEEFEAEGGSDEVKGLEVEGPKVDEGLELIKYLER</sequence>
<accession>A0ABN7XRC7</accession>
<evidence type="ECO:0000256" key="1">
    <source>
        <dbReference type="SAM" id="MobiDB-lite"/>
    </source>
</evidence>
<keyword evidence="3" id="KW-1185">Reference proteome</keyword>
<gene>
    <name evidence="2" type="ORF">GMARGA_LOCUS45709</name>
</gene>